<keyword evidence="4" id="KW-1185">Reference proteome</keyword>
<gene>
    <name evidence="3" type="ORF">DAKH74_011870</name>
</gene>
<evidence type="ECO:0000313" key="3">
    <source>
        <dbReference type="EMBL" id="GMM54571.1"/>
    </source>
</evidence>
<comment type="caution">
    <text evidence="3">The sequence shown here is derived from an EMBL/GenBank/DDBJ whole genome shotgun (WGS) entry which is preliminary data.</text>
</comment>
<keyword evidence="2" id="KW-1133">Transmembrane helix</keyword>
<reference evidence="3 4" key="1">
    <citation type="journal article" date="2023" name="Elife">
        <title>Identification of key yeast species and microbe-microbe interactions impacting larval growth of Drosophila in the wild.</title>
        <authorList>
            <person name="Mure A."/>
            <person name="Sugiura Y."/>
            <person name="Maeda R."/>
            <person name="Honda K."/>
            <person name="Sakurai N."/>
            <person name="Takahashi Y."/>
            <person name="Watada M."/>
            <person name="Katoh T."/>
            <person name="Gotoh A."/>
            <person name="Gotoh Y."/>
            <person name="Taniguchi I."/>
            <person name="Nakamura K."/>
            <person name="Hayashi T."/>
            <person name="Katayama T."/>
            <person name="Uemura T."/>
            <person name="Hattori Y."/>
        </authorList>
    </citation>
    <scope>NUCLEOTIDE SEQUENCE [LARGE SCALE GENOMIC DNA]</scope>
    <source>
        <strain evidence="3 4">KH-74</strain>
    </source>
</reference>
<dbReference type="Proteomes" id="UP001377567">
    <property type="component" value="Unassembled WGS sequence"/>
</dbReference>
<dbReference type="EMBL" id="BTGD01000003">
    <property type="protein sequence ID" value="GMM54571.1"/>
    <property type="molecule type" value="Genomic_DNA"/>
</dbReference>
<proteinExistence type="predicted"/>
<evidence type="ECO:0000313" key="4">
    <source>
        <dbReference type="Proteomes" id="UP001377567"/>
    </source>
</evidence>
<protein>
    <submittedName>
        <fullName evidence="3">Uncharacterized protein</fullName>
    </submittedName>
</protein>
<accession>A0AAV5RSS6</accession>
<name>A0AAV5RSS6_MAUHU</name>
<feature type="transmembrane region" description="Helical" evidence="2">
    <location>
        <begin position="50"/>
        <end position="77"/>
    </location>
</feature>
<keyword evidence="2" id="KW-0812">Transmembrane</keyword>
<organism evidence="3 4">
    <name type="scientific">Maudiozyma humilis</name>
    <name type="common">Sour dough yeast</name>
    <name type="synonym">Kazachstania humilis</name>
    <dbReference type="NCBI Taxonomy" id="51915"/>
    <lineage>
        <taxon>Eukaryota</taxon>
        <taxon>Fungi</taxon>
        <taxon>Dikarya</taxon>
        <taxon>Ascomycota</taxon>
        <taxon>Saccharomycotina</taxon>
        <taxon>Saccharomycetes</taxon>
        <taxon>Saccharomycetales</taxon>
        <taxon>Saccharomycetaceae</taxon>
        <taxon>Maudiozyma</taxon>
    </lineage>
</organism>
<feature type="region of interest" description="Disordered" evidence="1">
    <location>
        <begin position="83"/>
        <end position="113"/>
    </location>
</feature>
<sequence>MTQDTSDHTGLRNTIAALLSGSSAFDYDYGTTPASNARSQASTLDFELENFLVCGVVGFIAVLIAVLVVALAVLLFVNTGSRRASALPERDLEKQTPARLATIPESEEESESE</sequence>
<keyword evidence="2" id="KW-0472">Membrane</keyword>
<evidence type="ECO:0000256" key="1">
    <source>
        <dbReference type="SAM" id="MobiDB-lite"/>
    </source>
</evidence>
<evidence type="ECO:0000256" key="2">
    <source>
        <dbReference type="SAM" id="Phobius"/>
    </source>
</evidence>
<dbReference type="AlphaFoldDB" id="A0AAV5RSS6"/>